<dbReference type="EMBL" id="FQZK01000003">
    <property type="protein sequence ID" value="SHJ07485.1"/>
    <property type="molecule type" value="Genomic_DNA"/>
</dbReference>
<name>A0A1M6GC24_9ACTN</name>
<proteinExistence type="predicted"/>
<evidence type="ECO:0000313" key="1">
    <source>
        <dbReference type="EMBL" id="SHJ07485.1"/>
    </source>
</evidence>
<gene>
    <name evidence="1" type="ORF">SAMN05421803_103354</name>
</gene>
<accession>A0A1M6GC24</accession>
<reference evidence="1 2" key="1">
    <citation type="submission" date="2016-11" db="EMBL/GenBank/DDBJ databases">
        <authorList>
            <person name="Jaros S."/>
            <person name="Januszkiewicz K."/>
            <person name="Wedrychowicz H."/>
        </authorList>
    </citation>
    <scope>NUCLEOTIDE SEQUENCE [LARGE SCALE GENOMIC DNA]</scope>
    <source>
        <strain evidence="1 2">CGMCC 4.5723</strain>
    </source>
</reference>
<organism evidence="1 2">
    <name type="scientific">Nocardiopsis flavescens</name>
    <dbReference type="NCBI Taxonomy" id="758803"/>
    <lineage>
        <taxon>Bacteria</taxon>
        <taxon>Bacillati</taxon>
        <taxon>Actinomycetota</taxon>
        <taxon>Actinomycetes</taxon>
        <taxon>Streptosporangiales</taxon>
        <taxon>Nocardiopsidaceae</taxon>
        <taxon>Nocardiopsis</taxon>
    </lineage>
</organism>
<dbReference type="RefSeq" id="WP_245832892.1">
    <property type="nucleotide sequence ID" value="NZ_FQZK01000003.1"/>
</dbReference>
<evidence type="ECO:0000313" key="2">
    <source>
        <dbReference type="Proteomes" id="UP000184452"/>
    </source>
</evidence>
<keyword evidence="2" id="KW-1185">Reference proteome</keyword>
<dbReference type="Proteomes" id="UP000184452">
    <property type="component" value="Unassembled WGS sequence"/>
</dbReference>
<dbReference type="STRING" id="758803.SAMN05421803_103354"/>
<dbReference type="AlphaFoldDB" id="A0A1M6GC24"/>
<protein>
    <submittedName>
        <fullName evidence="1">Uncharacterized protein</fullName>
    </submittedName>
</protein>
<sequence length="77" mass="7929">MAGDAISGVLDVPLEDVRVSLHVQGADDTVSRAREALAGAIGALVEIGAGRRDIALLLGISHQRVSQISAERSRAAV</sequence>